<evidence type="ECO:0000259" key="2">
    <source>
        <dbReference type="Pfam" id="PF02517"/>
    </source>
</evidence>
<keyword evidence="4" id="KW-1185">Reference proteome</keyword>
<evidence type="ECO:0000313" key="4">
    <source>
        <dbReference type="Proteomes" id="UP000541535"/>
    </source>
</evidence>
<keyword evidence="1" id="KW-1133">Transmembrane helix</keyword>
<feature type="transmembrane region" description="Helical" evidence="1">
    <location>
        <begin position="154"/>
        <end position="178"/>
    </location>
</feature>
<gene>
    <name evidence="3" type="ORF">FHS03_003438</name>
</gene>
<keyword evidence="3" id="KW-0645">Protease</keyword>
<organism evidence="3 4">
    <name type="scientific">Pseudoduganella violacea</name>
    <dbReference type="NCBI Taxonomy" id="1715466"/>
    <lineage>
        <taxon>Bacteria</taxon>
        <taxon>Pseudomonadati</taxon>
        <taxon>Pseudomonadota</taxon>
        <taxon>Betaproteobacteria</taxon>
        <taxon>Burkholderiales</taxon>
        <taxon>Oxalobacteraceae</taxon>
        <taxon>Telluria group</taxon>
        <taxon>Pseudoduganella</taxon>
    </lineage>
</organism>
<evidence type="ECO:0000256" key="1">
    <source>
        <dbReference type="SAM" id="Phobius"/>
    </source>
</evidence>
<name>A0A7W5BBZ8_9BURK</name>
<protein>
    <submittedName>
        <fullName evidence="3">Membrane protease YdiL (CAAX protease family)</fullName>
    </submittedName>
</protein>
<feature type="transmembrane region" description="Helical" evidence="1">
    <location>
        <begin position="36"/>
        <end position="57"/>
    </location>
</feature>
<evidence type="ECO:0000313" key="3">
    <source>
        <dbReference type="EMBL" id="MBB3120374.1"/>
    </source>
</evidence>
<proteinExistence type="predicted"/>
<dbReference type="GO" id="GO:0080120">
    <property type="term" value="P:CAAX-box protein maturation"/>
    <property type="evidence" value="ECO:0007669"/>
    <property type="project" value="UniProtKB-ARBA"/>
</dbReference>
<accession>A0A7W5BBZ8</accession>
<keyword evidence="3" id="KW-0378">Hydrolase</keyword>
<dbReference type="InterPro" id="IPR003675">
    <property type="entry name" value="Rce1/LyrA-like_dom"/>
</dbReference>
<sequence length="217" mass="23794">MWWLLTLAALALAWPLDLFHLPPARSGLDWLANSPWARALAAAVLLLYFGLALAPALHCRCRPHRRLKYAPAVSYLHFLLPVSPQERRWWLLLSLTAGVCEELMFRGFLLHFLTGQMAGGLSLTLAGAWLLISLAFGLGHSYQGVAGVLRTTLAGLMFGLLALLAGSLLLPMLLHVLIDAAVLWLYHPQQDHPQAAARLIAGCNPRQAYAPEEIPAT</sequence>
<dbReference type="Pfam" id="PF02517">
    <property type="entry name" value="Rce1-like"/>
    <property type="match status" value="1"/>
</dbReference>
<dbReference type="GO" id="GO:0004175">
    <property type="term" value="F:endopeptidase activity"/>
    <property type="evidence" value="ECO:0007669"/>
    <property type="project" value="UniProtKB-ARBA"/>
</dbReference>
<comment type="caution">
    <text evidence="3">The sequence shown here is derived from an EMBL/GenBank/DDBJ whole genome shotgun (WGS) entry which is preliminary data.</text>
</comment>
<dbReference type="Proteomes" id="UP000541535">
    <property type="component" value="Unassembled WGS sequence"/>
</dbReference>
<feature type="domain" description="CAAX prenyl protease 2/Lysostaphin resistance protein A-like" evidence="2">
    <location>
        <begin position="89"/>
        <end position="180"/>
    </location>
</feature>
<dbReference type="AlphaFoldDB" id="A0A7W5BBZ8"/>
<feature type="transmembrane region" description="Helical" evidence="1">
    <location>
        <begin position="121"/>
        <end position="142"/>
    </location>
</feature>
<dbReference type="EMBL" id="JACHXD010000009">
    <property type="protein sequence ID" value="MBB3120374.1"/>
    <property type="molecule type" value="Genomic_DNA"/>
</dbReference>
<reference evidence="3 4" key="1">
    <citation type="submission" date="2020-08" db="EMBL/GenBank/DDBJ databases">
        <title>Genomic Encyclopedia of Type Strains, Phase III (KMG-III): the genomes of soil and plant-associated and newly described type strains.</title>
        <authorList>
            <person name="Whitman W."/>
        </authorList>
    </citation>
    <scope>NUCLEOTIDE SEQUENCE [LARGE SCALE GENOMIC DNA]</scope>
    <source>
        <strain evidence="3 4">CECT 8897</strain>
    </source>
</reference>
<dbReference type="GO" id="GO:0006508">
    <property type="term" value="P:proteolysis"/>
    <property type="evidence" value="ECO:0007669"/>
    <property type="project" value="UniProtKB-KW"/>
</dbReference>
<keyword evidence="1" id="KW-0812">Transmembrane</keyword>
<dbReference type="RefSeq" id="WP_183442114.1">
    <property type="nucleotide sequence ID" value="NZ_JACHXD010000009.1"/>
</dbReference>
<keyword evidence="1" id="KW-0472">Membrane</keyword>